<dbReference type="EMBL" id="JACGWV010000002">
    <property type="protein sequence ID" value="MBA8810276.1"/>
    <property type="molecule type" value="Genomic_DNA"/>
</dbReference>
<gene>
    <name evidence="3" type="ORF">FHX71_004252</name>
</gene>
<keyword evidence="2" id="KW-0812">Transmembrane</keyword>
<evidence type="ECO:0000256" key="1">
    <source>
        <dbReference type="SAM" id="MobiDB-lite"/>
    </source>
</evidence>
<organism evidence="3 4">
    <name type="scientific">Promicromonospora sukumoe</name>
    <dbReference type="NCBI Taxonomy" id="88382"/>
    <lineage>
        <taxon>Bacteria</taxon>
        <taxon>Bacillati</taxon>
        <taxon>Actinomycetota</taxon>
        <taxon>Actinomycetes</taxon>
        <taxon>Micrococcales</taxon>
        <taxon>Promicromonosporaceae</taxon>
        <taxon>Promicromonospora</taxon>
    </lineage>
</organism>
<keyword evidence="2" id="KW-0472">Membrane</keyword>
<evidence type="ECO:0000256" key="2">
    <source>
        <dbReference type="SAM" id="Phobius"/>
    </source>
</evidence>
<feature type="transmembrane region" description="Helical" evidence="2">
    <location>
        <begin position="6"/>
        <end position="24"/>
    </location>
</feature>
<dbReference type="Proteomes" id="UP000540568">
    <property type="component" value="Unassembled WGS sequence"/>
</dbReference>
<proteinExistence type="predicted"/>
<dbReference type="AlphaFoldDB" id="A0A7W3JCE1"/>
<keyword evidence="2" id="KW-1133">Transmembrane helix</keyword>
<sequence>MHDAFEIIGALGGAAAAVIAVVLASRERTDRKIAEAERDTAQEKQRTAEQAEVRRERERQARQVAVWVDDDEPLAWESCAEEGPEVPESFLNIANYSSHPVFDVGPGDYLDPSHQGPSSIGVMQRILRPGETRRFNLGRIYFGSDDGVNPLWFFRDLAGNSWTMDHAGILDLLEPSTRD</sequence>
<accession>A0A7W3JCE1</accession>
<dbReference type="RefSeq" id="WP_182619412.1">
    <property type="nucleotide sequence ID" value="NZ_BAAATF010000010.1"/>
</dbReference>
<name>A0A7W3JCE1_9MICO</name>
<evidence type="ECO:0000313" key="4">
    <source>
        <dbReference type="Proteomes" id="UP000540568"/>
    </source>
</evidence>
<keyword evidence="4" id="KW-1185">Reference proteome</keyword>
<comment type="caution">
    <text evidence="3">The sequence shown here is derived from an EMBL/GenBank/DDBJ whole genome shotgun (WGS) entry which is preliminary data.</text>
</comment>
<reference evidence="3 4" key="1">
    <citation type="submission" date="2020-07" db="EMBL/GenBank/DDBJ databases">
        <title>Sequencing the genomes of 1000 actinobacteria strains.</title>
        <authorList>
            <person name="Klenk H.-P."/>
        </authorList>
    </citation>
    <scope>NUCLEOTIDE SEQUENCE [LARGE SCALE GENOMIC DNA]</scope>
    <source>
        <strain evidence="3 4">DSM 44121</strain>
    </source>
</reference>
<protein>
    <submittedName>
        <fullName evidence="3">Uncharacterized protein</fullName>
    </submittedName>
</protein>
<feature type="region of interest" description="Disordered" evidence="1">
    <location>
        <begin position="36"/>
        <end position="55"/>
    </location>
</feature>
<evidence type="ECO:0000313" key="3">
    <source>
        <dbReference type="EMBL" id="MBA8810276.1"/>
    </source>
</evidence>